<dbReference type="InterPro" id="IPR008920">
    <property type="entry name" value="TF_FadR/GntR_C"/>
</dbReference>
<protein>
    <submittedName>
        <fullName evidence="5">GntR family transcriptional regulator</fullName>
    </submittedName>
</protein>
<sequence length="217" mass="24733">MKSRGTARAAGARIADQLRTMIISGELAPGERIGQEMLAEKFGASRIPVRESLKLLEAEGLVSIVPNSGAWVSKLDAFEFDQIYKLREQVESLAIRESIDGLSEEQVRRLDELVEEIAQASDIETFLRVDREFHLLTYAGGNFSLLHELIERFWNSTQHYRRVFAQGFSAERQWATDAEHRLIVDSIKRRDHDVAASLVRGHIRRTRLDLAARTDIF</sequence>
<dbReference type="PRINTS" id="PR00035">
    <property type="entry name" value="HTHGNTR"/>
</dbReference>
<dbReference type="InterPro" id="IPR000524">
    <property type="entry name" value="Tscrpt_reg_HTH_GntR"/>
</dbReference>
<dbReference type="SUPFAM" id="SSF48008">
    <property type="entry name" value="GntR ligand-binding domain-like"/>
    <property type="match status" value="1"/>
</dbReference>
<feature type="domain" description="HTH gntR-type" evidence="4">
    <location>
        <begin position="8"/>
        <end position="75"/>
    </location>
</feature>
<dbReference type="CDD" id="cd07377">
    <property type="entry name" value="WHTH_GntR"/>
    <property type="match status" value="1"/>
</dbReference>
<gene>
    <name evidence="5" type="ORF">NFC73_11485</name>
</gene>
<dbReference type="PROSITE" id="PS50949">
    <property type="entry name" value="HTH_GNTR"/>
    <property type="match status" value="1"/>
</dbReference>
<evidence type="ECO:0000256" key="1">
    <source>
        <dbReference type="ARBA" id="ARBA00023015"/>
    </source>
</evidence>
<evidence type="ECO:0000313" key="5">
    <source>
        <dbReference type="EMBL" id="MCP9000345.1"/>
    </source>
</evidence>
<organism evidence="5 6">
    <name type="scientific">Pseudarthrobacter humi</name>
    <dbReference type="NCBI Taxonomy" id="2952523"/>
    <lineage>
        <taxon>Bacteria</taxon>
        <taxon>Bacillati</taxon>
        <taxon>Actinomycetota</taxon>
        <taxon>Actinomycetes</taxon>
        <taxon>Micrococcales</taxon>
        <taxon>Micrococcaceae</taxon>
        <taxon>Pseudarthrobacter</taxon>
    </lineage>
</organism>
<keyword evidence="6" id="KW-1185">Reference proteome</keyword>
<dbReference type="InterPro" id="IPR036388">
    <property type="entry name" value="WH-like_DNA-bd_sf"/>
</dbReference>
<proteinExistence type="predicted"/>
<dbReference type="Proteomes" id="UP001524318">
    <property type="component" value="Unassembled WGS sequence"/>
</dbReference>
<dbReference type="SMART" id="SM00895">
    <property type="entry name" value="FCD"/>
    <property type="match status" value="1"/>
</dbReference>
<evidence type="ECO:0000256" key="3">
    <source>
        <dbReference type="ARBA" id="ARBA00023163"/>
    </source>
</evidence>
<evidence type="ECO:0000256" key="2">
    <source>
        <dbReference type="ARBA" id="ARBA00023125"/>
    </source>
</evidence>
<dbReference type="SMART" id="SM00345">
    <property type="entry name" value="HTH_GNTR"/>
    <property type="match status" value="1"/>
</dbReference>
<evidence type="ECO:0000313" key="6">
    <source>
        <dbReference type="Proteomes" id="UP001524318"/>
    </source>
</evidence>
<name>A0ABT1LPI2_9MICC</name>
<dbReference type="InterPro" id="IPR036390">
    <property type="entry name" value="WH_DNA-bd_sf"/>
</dbReference>
<dbReference type="SUPFAM" id="SSF46785">
    <property type="entry name" value="Winged helix' DNA-binding domain"/>
    <property type="match status" value="1"/>
</dbReference>
<dbReference type="Gene3D" id="1.10.10.10">
    <property type="entry name" value="Winged helix-like DNA-binding domain superfamily/Winged helix DNA-binding domain"/>
    <property type="match status" value="1"/>
</dbReference>
<accession>A0ABT1LPI2</accession>
<dbReference type="Gene3D" id="1.20.120.530">
    <property type="entry name" value="GntR ligand-binding domain-like"/>
    <property type="match status" value="1"/>
</dbReference>
<reference evidence="5 6" key="1">
    <citation type="submission" date="2022-06" db="EMBL/GenBank/DDBJ databases">
        <title>Pseudarthrobacter sp. strain RMG13 Genome sequencing and assembly.</title>
        <authorList>
            <person name="Kim I."/>
        </authorList>
    </citation>
    <scope>NUCLEOTIDE SEQUENCE [LARGE SCALE GENOMIC DNA]</scope>
    <source>
        <strain evidence="5 6">RMG13</strain>
    </source>
</reference>
<comment type="caution">
    <text evidence="5">The sequence shown here is derived from an EMBL/GenBank/DDBJ whole genome shotgun (WGS) entry which is preliminary data.</text>
</comment>
<dbReference type="PANTHER" id="PTHR43537">
    <property type="entry name" value="TRANSCRIPTIONAL REGULATOR, GNTR FAMILY"/>
    <property type="match status" value="1"/>
</dbReference>
<keyword evidence="2" id="KW-0238">DNA-binding</keyword>
<dbReference type="PANTHER" id="PTHR43537:SF24">
    <property type="entry name" value="GLUCONATE OPERON TRANSCRIPTIONAL REPRESSOR"/>
    <property type="match status" value="1"/>
</dbReference>
<dbReference type="Pfam" id="PF00392">
    <property type="entry name" value="GntR"/>
    <property type="match status" value="1"/>
</dbReference>
<dbReference type="EMBL" id="JANCLV010000006">
    <property type="protein sequence ID" value="MCP9000345.1"/>
    <property type="molecule type" value="Genomic_DNA"/>
</dbReference>
<dbReference type="Pfam" id="PF07729">
    <property type="entry name" value="FCD"/>
    <property type="match status" value="1"/>
</dbReference>
<keyword evidence="3" id="KW-0804">Transcription</keyword>
<dbReference type="RefSeq" id="WP_254750293.1">
    <property type="nucleotide sequence ID" value="NZ_JANCLV010000006.1"/>
</dbReference>
<evidence type="ECO:0000259" key="4">
    <source>
        <dbReference type="PROSITE" id="PS50949"/>
    </source>
</evidence>
<keyword evidence="1" id="KW-0805">Transcription regulation</keyword>
<dbReference type="InterPro" id="IPR011711">
    <property type="entry name" value="GntR_C"/>
</dbReference>